<dbReference type="EMBL" id="JAFNEN010004076">
    <property type="protein sequence ID" value="KAG8171371.1"/>
    <property type="molecule type" value="Genomic_DNA"/>
</dbReference>
<keyword evidence="2" id="KW-1185">Reference proteome</keyword>
<sequence>MNEVSQFASSTEPDSDAFDVSADRSLTCLLR</sequence>
<organism evidence="1 2">
    <name type="scientific">Oedothorax gibbosus</name>
    <dbReference type="NCBI Taxonomy" id="931172"/>
    <lineage>
        <taxon>Eukaryota</taxon>
        <taxon>Metazoa</taxon>
        <taxon>Ecdysozoa</taxon>
        <taxon>Arthropoda</taxon>
        <taxon>Chelicerata</taxon>
        <taxon>Arachnida</taxon>
        <taxon>Araneae</taxon>
        <taxon>Araneomorphae</taxon>
        <taxon>Entelegynae</taxon>
        <taxon>Araneoidea</taxon>
        <taxon>Linyphiidae</taxon>
        <taxon>Erigoninae</taxon>
        <taxon>Oedothorax</taxon>
    </lineage>
</organism>
<dbReference type="Proteomes" id="UP000827092">
    <property type="component" value="Unassembled WGS sequence"/>
</dbReference>
<protein>
    <submittedName>
        <fullName evidence="1">Uncharacterized protein</fullName>
    </submittedName>
</protein>
<dbReference type="AlphaFoldDB" id="A0AAV6TIM2"/>
<evidence type="ECO:0000313" key="2">
    <source>
        <dbReference type="Proteomes" id="UP000827092"/>
    </source>
</evidence>
<proteinExistence type="predicted"/>
<gene>
    <name evidence="1" type="ORF">JTE90_021993</name>
</gene>
<reference evidence="1 2" key="1">
    <citation type="journal article" date="2022" name="Nat. Ecol. Evol.">
        <title>A masculinizing supergene underlies an exaggerated male reproductive morph in a spider.</title>
        <authorList>
            <person name="Hendrickx F."/>
            <person name="De Corte Z."/>
            <person name="Sonet G."/>
            <person name="Van Belleghem S.M."/>
            <person name="Kostlbacher S."/>
            <person name="Vangestel C."/>
        </authorList>
    </citation>
    <scope>NUCLEOTIDE SEQUENCE [LARGE SCALE GENOMIC DNA]</scope>
    <source>
        <strain evidence="1">W744_W776</strain>
    </source>
</reference>
<comment type="caution">
    <text evidence="1">The sequence shown here is derived from an EMBL/GenBank/DDBJ whole genome shotgun (WGS) entry which is preliminary data.</text>
</comment>
<name>A0AAV6TIM2_9ARAC</name>
<feature type="non-terminal residue" evidence="1">
    <location>
        <position position="31"/>
    </location>
</feature>
<evidence type="ECO:0000313" key="1">
    <source>
        <dbReference type="EMBL" id="KAG8171371.1"/>
    </source>
</evidence>
<accession>A0AAV6TIM2</accession>